<proteinExistence type="predicted"/>
<name>A0A7J7KPF5_BUGNE</name>
<dbReference type="Proteomes" id="UP000593567">
    <property type="component" value="Unassembled WGS sequence"/>
</dbReference>
<evidence type="ECO:0000256" key="1">
    <source>
        <dbReference type="SAM" id="MobiDB-lite"/>
    </source>
</evidence>
<evidence type="ECO:0000313" key="4">
    <source>
        <dbReference type="Proteomes" id="UP000593567"/>
    </source>
</evidence>
<reference evidence="3" key="1">
    <citation type="submission" date="2020-06" db="EMBL/GenBank/DDBJ databases">
        <title>Draft genome of Bugula neritina, a colonial animal packing powerful symbionts and potential medicines.</title>
        <authorList>
            <person name="Rayko M."/>
        </authorList>
    </citation>
    <scope>NUCLEOTIDE SEQUENCE [LARGE SCALE GENOMIC DNA]</scope>
    <source>
        <strain evidence="3">Kwan_BN1</strain>
    </source>
</reference>
<gene>
    <name evidence="3" type="ORF">EB796_001741</name>
</gene>
<dbReference type="AlphaFoldDB" id="A0A7J7KPF5"/>
<keyword evidence="4" id="KW-1185">Reference proteome</keyword>
<keyword evidence="2" id="KW-0472">Membrane</keyword>
<accession>A0A7J7KPF5</accession>
<sequence>MAGSTASTETPTTALETTTDGTTTLPGPTTVQLTQQDVSSSTLRTDNGFRVATSVLAVFLCVAVIAILVLAYLLWR</sequence>
<evidence type="ECO:0000256" key="2">
    <source>
        <dbReference type="SAM" id="Phobius"/>
    </source>
</evidence>
<keyword evidence="2" id="KW-1133">Transmembrane helix</keyword>
<feature type="region of interest" description="Disordered" evidence="1">
    <location>
        <begin position="1"/>
        <end position="37"/>
    </location>
</feature>
<dbReference type="EMBL" id="VXIV02000198">
    <property type="protein sequence ID" value="KAF6039953.1"/>
    <property type="molecule type" value="Genomic_DNA"/>
</dbReference>
<protein>
    <submittedName>
        <fullName evidence="3">Uncharacterized protein</fullName>
    </submittedName>
</protein>
<comment type="caution">
    <text evidence="3">The sequence shown here is derived from an EMBL/GenBank/DDBJ whole genome shotgun (WGS) entry which is preliminary data.</text>
</comment>
<feature type="compositionally biased region" description="Low complexity" evidence="1">
    <location>
        <begin position="1"/>
        <end position="36"/>
    </location>
</feature>
<keyword evidence="2" id="KW-0812">Transmembrane</keyword>
<evidence type="ECO:0000313" key="3">
    <source>
        <dbReference type="EMBL" id="KAF6039953.1"/>
    </source>
</evidence>
<organism evidence="3 4">
    <name type="scientific">Bugula neritina</name>
    <name type="common">Brown bryozoan</name>
    <name type="synonym">Sertularia neritina</name>
    <dbReference type="NCBI Taxonomy" id="10212"/>
    <lineage>
        <taxon>Eukaryota</taxon>
        <taxon>Metazoa</taxon>
        <taxon>Spiralia</taxon>
        <taxon>Lophotrochozoa</taxon>
        <taxon>Bryozoa</taxon>
        <taxon>Gymnolaemata</taxon>
        <taxon>Cheilostomatida</taxon>
        <taxon>Flustrina</taxon>
        <taxon>Buguloidea</taxon>
        <taxon>Bugulidae</taxon>
        <taxon>Bugula</taxon>
    </lineage>
</organism>
<feature type="transmembrane region" description="Helical" evidence="2">
    <location>
        <begin position="51"/>
        <end position="75"/>
    </location>
</feature>